<dbReference type="EMBL" id="VTPC01090524">
    <property type="protein sequence ID" value="KAF2883245.1"/>
    <property type="molecule type" value="Genomic_DNA"/>
</dbReference>
<proteinExistence type="predicted"/>
<feature type="non-terminal residue" evidence="1">
    <location>
        <position position="1"/>
    </location>
</feature>
<sequence>MRGGRPTALSVSVENQIAVSESTEKKIDNPAFVFNADESAFSNDPSRIKAIGERGKPLSRVS</sequence>
<name>A0A8K0FX62_IGNLU</name>
<reference evidence="1" key="1">
    <citation type="submission" date="2019-08" db="EMBL/GenBank/DDBJ databases">
        <title>The genome of the North American firefly Photinus pyralis.</title>
        <authorList>
            <consortium name="Photinus pyralis genome working group"/>
            <person name="Fallon T.R."/>
            <person name="Sander Lower S.E."/>
            <person name="Weng J.-K."/>
        </authorList>
    </citation>
    <scope>NUCLEOTIDE SEQUENCE</scope>
    <source>
        <strain evidence="1">TRF0915ILg1</strain>
        <tissue evidence="1">Whole body</tissue>
    </source>
</reference>
<accession>A0A8K0FX62</accession>
<evidence type="ECO:0000313" key="1">
    <source>
        <dbReference type="EMBL" id="KAF2883245.1"/>
    </source>
</evidence>
<gene>
    <name evidence="1" type="ORF">ILUMI_22928</name>
</gene>
<organism evidence="1 2">
    <name type="scientific">Ignelater luminosus</name>
    <name type="common">Cucubano</name>
    <name type="synonym">Pyrophorus luminosus</name>
    <dbReference type="NCBI Taxonomy" id="2038154"/>
    <lineage>
        <taxon>Eukaryota</taxon>
        <taxon>Metazoa</taxon>
        <taxon>Ecdysozoa</taxon>
        <taxon>Arthropoda</taxon>
        <taxon>Hexapoda</taxon>
        <taxon>Insecta</taxon>
        <taxon>Pterygota</taxon>
        <taxon>Neoptera</taxon>
        <taxon>Endopterygota</taxon>
        <taxon>Coleoptera</taxon>
        <taxon>Polyphaga</taxon>
        <taxon>Elateriformia</taxon>
        <taxon>Elateroidea</taxon>
        <taxon>Elateridae</taxon>
        <taxon>Agrypninae</taxon>
        <taxon>Pyrophorini</taxon>
        <taxon>Ignelater</taxon>
    </lineage>
</organism>
<keyword evidence="2" id="KW-1185">Reference proteome</keyword>
<dbReference type="AlphaFoldDB" id="A0A8K0FX62"/>
<comment type="caution">
    <text evidence="1">The sequence shown here is derived from an EMBL/GenBank/DDBJ whole genome shotgun (WGS) entry which is preliminary data.</text>
</comment>
<evidence type="ECO:0000313" key="2">
    <source>
        <dbReference type="Proteomes" id="UP000801492"/>
    </source>
</evidence>
<dbReference type="OrthoDB" id="6765204at2759"/>
<dbReference type="Proteomes" id="UP000801492">
    <property type="component" value="Unassembled WGS sequence"/>
</dbReference>
<protein>
    <submittedName>
        <fullName evidence="1">Uncharacterized protein</fullName>
    </submittedName>
</protein>